<evidence type="ECO:0000313" key="1">
    <source>
        <dbReference type="EMBL" id="JAC74943.1"/>
    </source>
</evidence>
<reference evidence="1" key="1">
    <citation type="submission" date="2014-05" db="EMBL/GenBank/DDBJ databases">
        <title>The transcriptome of the halophilic microalga Tetraselmis sp. GSL018 isolated from the Great Salt Lake, Utah.</title>
        <authorList>
            <person name="Jinkerson R.E."/>
            <person name="D'Adamo S."/>
            <person name="Posewitz M.C."/>
        </authorList>
    </citation>
    <scope>NUCLEOTIDE SEQUENCE</scope>
    <source>
        <strain evidence="1">GSL018</strain>
    </source>
</reference>
<accession>A0A061RSJ0</accession>
<feature type="non-terminal residue" evidence="1">
    <location>
        <position position="1"/>
    </location>
</feature>
<dbReference type="EMBL" id="GBEZ01010775">
    <property type="protein sequence ID" value="JAC74943.1"/>
    <property type="molecule type" value="Transcribed_RNA"/>
</dbReference>
<sequence length="47" mass="4778">RAVPVAGFIPPARRIPVSGGTSCLATDGLGLAAGFQKTKPSCLDSHR</sequence>
<dbReference type="AlphaFoldDB" id="A0A061RSJ0"/>
<proteinExistence type="predicted"/>
<organism evidence="1">
    <name type="scientific">Tetraselmis sp. GSL018</name>
    <dbReference type="NCBI Taxonomy" id="582737"/>
    <lineage>
        <taxon>Eukaryota</taxon>
        <taxon>Viridiplantae</taxon>
        <taxon>Chlorophyta</taxon>
        <taxon>core chlorophytes</taxon>
        <taxon>Chlorodendrophyceae</taxon>
        <taxon>Chlorodendrales</taxon>
        <taxon>Chlorodendraceae</taxon>
        <taxon>Tetraselmis</taxon>
    </lineage>
</organism>
<name>A0A061RSJ0_9CHLO</name>
<gene>
    <name evidence="1" type="ORF">TSPGSL018_24570</name>
</gene>
<protein>
    <submittedName>
        <fullName evidence="1">Uncharacterized protein</fullName>
    </submittedName>
</protein>